<name>A0A6P4Y569_BRABE</name>
<feature type="compositionally biased region" description="Basic and acidic residues" evidence="2">
    <location>
        <begin position="89"/>
        <end position="108"/>
    </location>
</feature>
<dbReference type="InterPro" id="IPR036056">
    <property type="entry name" value="Fibrinogen-like_C"/>
</dbReference>
<reference evidence="6" key="1">
    <citation type="submission" date="2025-08" db="UniProtKB">
        <authorList>
            <consortium name="RefSeq"/>
        </authorList>
    </citation>
    <scope>IDENTIFICATION</scope>
    <source>
        <tissue evidence="6">Gonad</tissue>
    </source>
</reference>
<dbReference type="InterPro" id="IPR002181">
    <property type="entry name" value="Fibrinogen_a/b/g_C_dom"/>
</dbReference>
<dbReference type="InterPro" id="IPR050373">
    <property type="entry name" value="Fibrinogen_C-term_domain"/>
</dbReference>
<dbReference type="Gene3D" id="3.90.215.10">
    <property type="entry name" value="Gamma Fibrinogen, chain A, domain 1"/>
    <property type="match status" value="1"/>
</dbReference>
<keyword evidence="5" id="KW-1185">Reference proteome</keyword>
<feature type="region of interest" description="Disordered" evidence="2">
    <location>
        <begin position="89"/>
        <end position="128"/>
    </location>
</feature>
<feature type="transmembrane region" description="Helical" evidence="3">
    <location>
        <begin position="25"/>
        <end position="47"/>
    </location>
</feature>
<evidence type="ECO:0000256" key="3">
    <source>
        <dbReference type="SAM" id="Phobius"/>
    </source>
</evidence>
<gene>
    <name evidence="6" type="primary">LOC109464875</name>
</gene>
<dbReference type="NCBIfam" id="NF040941">
    <property type="entry name" value="GGGWT_bact"/>
    <property type="match status" value="1"/>
</dbReference>
<dbReference type="GeneID" id="109464875"/>
<dbReference type="PANTHER" id="PTHR19143">
    <property type="entry name" value="FIBRINOGEN/TENASCIN/ANGIOPOEITIN"/>
    <property type="match status" value="1"/>
</dbReference>
<dbReference type="FunFam" id="3.90.215.10:FF:000001">
    <property type="entry name" value="Tenascin isoform 1"/>
    <property type="match status" value="1"/>
</dbReference>
<dbReference type="OrthoDB" id="7735550at2759"/>
<evidence type="ECO:0000259" key="4">
    <source>
        <dbReference type="PROSITE" id="PS51406"/>
    </source>
</evidence>
<sequence>MSTDKLMNGDLAPVYVDRRPRVRRAAVQAACAVGLVLVITGLVMVALQNWRLRQRLDLLESSNEERFAANEERFDQLLERVASLEGLADHEDKSFGDNDSKEKTEPAHSDLLQLPVPPDTSTANRRRAKRAANALTVPLGDCDELFKAGYGSSGVYTIQPVASRDPFQVYCEMTGRAGWTVIQKRFDGSVNFSQDWEGYKNGFGDLSGEFWLGNDKIYQITNVRSYRLKIDLENWSSETVFAEYATFYVEDEAANYRLQVGVYSGIAGDSLSWQDGYPFSTHDQDNDPHPHSIHCSIVHGGRAGWWYRTLGTACERSNLNQPYKHGGDGTDHYGIQWNHWSGHHFSIKSSVMKIRPNLP</sequence>
<dbReference type="CDD" id="cd00087">
    <property type="entry name" value="FReD"/>
    <property type="match status" value="1"/>
</dbReference>
<evidence type="ECO:0000256" key="2">
    <source>
        <dbReference type="SAM" id="MobiDB-lite"/>
    </source>
</evidence>
<feature type="domain" description="Fibrinogen C-terminal" evidence="4">
    <location>
        <begin position="133"/>
        <end position="358"/>
    </location>
</feature>
<keyword evidence="1" id="KW-1015">Disulfide bond</keyword>
<dbReference type="PANTHER" id="PTHR19143:SF459">
    <property type="entry name" value="FIBRINOGEN C-TERMINAL DOMAIN-CONTAINING PROTEIN"/>
    <property type="match status" value="1"/>
</dbReference>
<dbReference type="InterPro" id="IPR014716">
    <property type="entry name" value="Fibrinogen_a/b/g_C_1"/>
</dbReference>
<keyword evidence="3" id="KW-0472">Membrane</keyword>
<proteinExistence type="predicted"/>
<keyword evidence="3" id="KW-1133">Transmembrane helix</keyword>
<dbReference type="PROSITE" id="PS51406">
    <property type="entry name" value="FIBRINOGEN_C_2"/>
    <property type="match status" value="1"/>
</dbReference>
<dbReference type="SMART" id="SM00186">
    <property type="entry name" value="FBG"/>
    <property type="match status" value="1"/>
</dbReference>
<dbReference type="Pfam" id="PF00147">
    <property type="entry name" value="Fibrinogen_C"/>
    <property type="match status" value="1"/>
</dbReference>
<dbReference type="KEGG" id="bbel:109464875"/>
<organism evidence="5 6">
    <name type="scientific">Branchiostoma belcheri</name>
    <name type="common">Amphioxus</name>
    <dbReference type="NCBI Taxonomy" id="7741"/>
    <lineage>
        <taxon>Eukaryota</taxon>
        <taxon>Metazoa</taxon>
        <taxon>Chordata</taxon>
        <taxon>Cephalochordata</taxon>
        <taxon>Leptocardii</taxon>
        <taxon>Amphioxiformes</taxon>
        <taxon>Branchiostomatidae</taxon>
        <taxon>Branchiostoma</taxon>
    </lineage>
</organism>
<dbReference type="AlphaFoldDB" id="A0A6P4Y569"/>
<dbReference type="RefSeq" id="XP_019617524.1">
    <property type="nucleotide sequence ID" value="XM_019761965.1"/>
</dbReference>
<dbReference type="SUPFAM" id="SSF56496">
    <property type="entry name" value="Fibrinogen C-terminal domain-like"/>
    <property type="match status" value="1"/>
</dbReference>
<evidence type="ECO:0000256" key="1">
    <source>
        <dbReference type="ARBA" id="ARBA00023157"/>
    </source>
</evidence>
<dbReference type="GO" id="GO:0005615">
    <property type="term" value="C:extracellular space"/>
    <property type="evidence" value="ECO:0007669"/>
    <property type="project" value="TreeGrafter"/>
</dbReference>
<dbReference type="Proteomes" id="UP000515135">
    <property type="component" value="Unplaced"/>
</dbReference>
<evidence type="ECO:0000313" key="6">
    <source>
        <dbReference type="RefSeq" id="XP_019617524.1"/>
    </source>
</evidence>
<protein>
    <submittedName>
        <fullName evidence="6">Fibrinogen-like protein 1</fullName>
    </submittedName>
</protein>
<accession>A0A6P4Y569</accession>
<keyword evidence="3" id="KW-0812">Transmembrane</keyword>
<evidence type="ECO:0000313" key="5">
    <source>
        <dbReference type="Proteomes" id="UP000515135"/>
    </source>
</evidence>